<dbReference type="OrthoDB" id="201595at2759"/>
<dbReference type="EMBL" id="JARK01001379">
    <property type="protein sequence ID" value="EYC13599.1"/>
    <property type="molecule type" value="Genomic_DNA"/>
</dbReference>
<gene>
    <name evidence="2" type="primary">Acey_s0043.g808</name>
    <name evidence="2" type="ORF">Y032_0043g808</name>
</gene>
<evidence type="ECO:0000313" key="2">
    <source>
        <dbReference type="EMBL" id="EYC13599.1"/>
    </source>
</evidence>
<dbReference type="AlphaFoldDB" id="A0A016UE73"/>
<evidence type="ECO:0000313" key="3">
    <source>
        <dbReference type="Proteomes" id="UP000024635"/>
    </source>
</evidence>
<comment type="caution">
    <text evidence="2">The sequence shown here is derived from an EMBL/GenBank/DDBJ whole genome shotgun (WGS) entry which is preliminary data.</text>
</comment>
<accession>A0A016UE73</accession>
<evidence type="ECO:0000256" key="1">
    <source>
        <dbReference type="SAM" id="MobiDB-lite"/>
    </source>
</evidence>
<protein>
    <submittedName>
        <fullName evidence="2">Uncharacterized protein</fullName>
    </submittedName>
</protein>
<reference evidence="3" key="1">
    <citation type="journal article" date="2015" name="Nat. Genet.">
        <title>The genome and transcriptome of the zoonotic hookworm Ancylostoma ceylanicum identify infection-specific gene families.</title>
        <authorList>
            <person name="Schwarz E.M."/>
            <person name="Hu Y."/>
            <person name="Antoshechkin I."/>
            <person name="Miller M.M."/>
            <person name="Sternberg P.W."/>
            <person name="Aroian R.V."/>
        </authorList>
    </citation>
    <scope>NUCLEOTIDE SEQUENCE</scope>
    <source>
        <strain evidence="3">HY135</strain>
    </source>
</reference>
<keyword evidence="3" id="KW-1185">Reference proteome</keyword>
<organism evidence="2 3">
    <name type="scientific">Ancylostoma ceylanicum</name>
    <dbReference type="NCBI Taxonomy" id="53326"/>
    <lineage>
        <taxon>Eukaryota</taxon>
        <taxon>Metazoa</taxon>
        <taxon>Ecdysozoa</taxon>
        <taxon>Nematoda</taxon>
        <taxon>Chromadorea</taxon>
        <taxon>Rhabditida</taxon>
        <taxon>Rhabditina</taxon>
        <taxon>Rhabditomorpha</taxon>
        <taxon>Strongyloidea</taxon>
        <taxon>Ancylostomatidae</taxon>
        <taxon>Ancylostomatinae</taxon>
        <taxon>Ancylostoma</taxon>
    </lineage>
</organism>
<sequence length="89" mass="9750">MSDVTFGIPPRACADSSRKTANPPRVGLIPRFHCGKKLQNKLEKMKHQSIEEGCYQPGQGSSLLWPAWRPDILARSCTAINTVGLANVC</sequence>
<feature type="region of interest" description="Disordered" evidence="1">
    <location>
        <begin position="1"/>
        <end position="23"/>
    </location>
</feature>
<name>A0A016UE73_9BILA</name>
<proteinExistence type="predicted"/>
<dbReference type="Proteomes" id="UP000024635">
    <property type="component" value="Unassembled WGS sequence"/>
</dbReference>